<accession>A0A061H9A7</accession>
<feature type="compositionally biased region" description="Basic and acidic residues" evidence="1">
    <location>
        <begin position="229"/>
        <end position="241"/>
    </location>
</feature>
<feature type="compositionally biased region" description="Basic residues" evidence="1">
    <location>
        <begin position="245"/>
        <end position="257"/>
    </location>
</feature>
<feature type="region of interest" description="Disordered" evidence="1">
    <location>
        <begin position="58"/>
        <end position="306"/>
    </location>
</feature>
<dbReference type="KEGG" id="pfp:PFL1_03903"/>
<feature type="region of interest" description="Disordered" evidence="1">
    <location>
        <begin position="1"/>
        <end position="38"/>
    </location>
</feature>
<feature type="compositionally biased region" description="Basic residues" evidence="1">
    <location>
        <begin position="64"/>
        <end position="82"/>
    </location>
</feature>
<dbReference type="Proteomes" id="UP000053664">
    <property type="component" value="Unassembled WGS sequence"/>
</dbReference>
<organism evidence="2 3">
    <name type="scientific">Pseudozyma flocculosa PF-1</name>
    <dbReference type="NCBI Taxonomy" id="1277687"/>
    <lineage>
        <taxon>Eukaryota</taxon>
        <taxon>Fungi</taxon>
        <taxon>Dikarya</taxon>
        <taxon>Basidiomycota</taxon>
        <taxon>Ustilaginomycotina</taxon>
        <taxon>Ustilaginomycetes</taxon>
        <taxon>Ustilaginales</taxon>
        <taxon>Ustilaginaceae</taxon>
        <taxon>Pseudozyma</taxon>
    </lineage>
</organism>
<feature type="compositionally biased region" description="Basic and acidic residues" evidence="1">
    <location>
        <begin position="150"/>
        <end position="165"/>
    </location>
</feature>
<feature type="compositionally biased region" description="Low complexity" evidence="1">
    <location>
        <begin position="11"/>
        <end position="26"/>
    </location>
</feature>
<dbReference type="HOGENOM" id="CLU_678143_0_0_1"/>
<dbReference type="AlphaFoldDB" id="A0A061H9A7"/>
<dbReference type="GeneID" id="19318010"/>
<evidence type="ECO:0000256" key="1">
    <source>
        <dbReference type="SAM" id="MobiDB-lite"/>
    </source>
</evidence>
<dbReference type="RefSeq" id="XP_007879617.1">
    <property type="nucleotide sequence ID" value="XM_007881426.1"/>
</dbReference>
<sequence length="406" mass="43799">MATTPAPATHAQSASTPAYADAAAAPTPAPSSPPPTATLAPAGHSACCFHGHPGRLGMGDMGRGRHHAHEHGRHPAHDRHRHDFSGPPRSDHHGHHHGPPPGLRSCFGPFDGGDDMSPRFAMNGHCGGPRGGMGGGRGRGGLSRGGGRGRFRDTGRGDGERHFCRCENAGPPGLMGEMGPVRPSPTRDVPLNCDEACSSSSSESDTARDQEDPAEQGENDAGHHQHCRRRDDPSRGEEAEGRIPLNHHRGHQHGHHHHGDDRRGRDHPGYEHDPRCGGFGRGRPFDDDEFPGFPRERSHHGARGGFFDDRRGHDFLGGRGGFFDDRRGQGGPHGGDFFGGRGGFFDDRRGRGGHRGRDSFGRPCEPRGLRHDSVFGRHCDPSSPRPFPFAVSFDRGIGCGDFDRRR</sequence>
<proteinExistence type="predicted"/>
<feature type="compositionally biased region" description="Basic and acidic residues" evidence="1">
    <location>
        <begin position="258"/>
        <end position="275"/>
    </location>
</feature>
<protein>
    <submittedName>
        <fullName evidence="2">Uncharacterized protein</fullName>
    </submittedName>
</protein>
<feature type="region of interest" description="Disordered" evidence="1">
    <location>
        <begin position="324"/>
        <end position="366"/>
    </location>
</feature>
<feature type="compositionally biased region" description="Basic and acidic residues" evidence="1">
    <location>
        <begin position="344"/>
        <end position="366"/>
    </location>
</feature>
<evidence type="ECO:0000313" key="3">
    <source>
        <dbReference type="Proteomes" id="UP000053664"/>
    </source>
</evidence>
<feature type="compositionally biased region" description="Gly residues" evidence="1">
    <location>
        <begin position="329"/>
        <end position="343"/>
    </location>
</feature>
<gene>
    <name evidence="2" type="ORF">PFL1_03903</name>
</gene>
<name>A0A061H9A7_9BASI</name>
<feature type="compositionally biased region" description="Pro residues" evidence="1">
    <location>
        <begin position="27"/>
        <end position="36"/>
    </location>
</feature>
<reference evidence="2 3" key="1">
    <citation type="journal article" date="2013" name="Plant Cell">
        <title>The transition from a phytopathogenic smut ancestor to an anamorphic biocontrol agent deciphered by comparative whole-genome analysis.</title>
        <authorList>
            <person name="Lefebvre F."/>
            <person name="Joly D.L."/>
            <person name="Labbe C."/>
            <person name="Teichmann B."/>
            <person name="Linning R."/>
            <person name="Belzile F."/>
            <person name="Bakkeren G."/>
            <person name="Belanger R.R."/>
        </authorList>
    </citation>
    <scope>NUCLEOTIDE SEQUENCE [LARGE SCALE GENOMIC DNA]</scope>
    <source>
        <strain evidence="2 3">PF-1</strain>
    </source>
</reference>
<feature type="compositionally biased region" description="Gly residues" evidence="1">
    <location>
        <begin position="125"/>
        <end position="148"/>
    </location>
</feature>
<dbReference type="EMBL" id="KE361634">
    <property type="protein sequence ID" value="EPQ28600.1"/>
    <property type="molecule type" value="Genomic_DNA"/>
</dbReference>
<evidence type="ECO:0000313" key="2">
    <source>
        <dbReference type="EMBL" id="EPQ28600.1"/>
    </source>
</evidence>